<accession>A0ACB9ZPP9</accession>
<protein>
    <submittedName>
        <fullName evidence="1">Uncharacterized protein</fullName>
    </submittedName>
</protein>
<reference evidence="2" key="1">
    <citation type="journal article" date="2023" name="Nat. Plants">
        <title>Single-cell RNA sequencing provides a high-resolution roadmap for understanding the multicellular compartmentation of specialized metabolism.</title>
        <authorList>
            <person name="Sun S."/>
            <person name="Shen X."/>
            <person name="Li Y."/>
            <person name="Li Y."/>
            <person name="Wang S."/>
            <person name="Li R."/>
            <person name="Zhang H."/>
            <person name="Shen G."/>
            <person name="Guo B."/>
            <person name="Wei J."/>
            <person name="Xu J."/>
            <person name="St-Pierre B."/>
            <person name="Chen S."/>
            <person name="Sun C."/>
        </authorList>
    </citation>
    <scope>NUCLEOTIDE SEQUENCE [LARGE SCALE GENOMIC DNA]</scope>
</reference>
<name>A0ACB9ZPP9_CATRO</name>
<evidence type="ECO:0000313" key="1">
    <source>
        <dbReference type="EMBL" id="KAI5649423.1"/>
    </source>
</evidence>
<comment type="caution">
    <text evidence="1">The sequence shown here is derived from an EMBL/GenBank/DDBJ whole genome shotgun (WGS) entry which is preliminary data.</text>
</comment>
<dbReference type="Proteomes" id="UP001060085">
    <property type="component" value="Linkage Group LG08"/>
</dbReference>
<sequence>MRLRSEGSDNFLSLICDASTRLVKRSRCSASIHLLGSSLFLPGVSICGGETRLDLNVGTHKTSLRMMSGLNYMDPLWVTSKIVPDECFYPNGYGMDDKCSTQVPP</sequence>
<evidence type="ECO:0000313" key="2">
    <source>
        <dbReference type="Proteomes" id="UP001060085"/>
    </source>
</evidence>
<gene>
    <name evidence="1" type="ORF">M9H77_35428</name>
</gene>
<dbReference type="EMBL" id="CM044708">
    <property type="protein sequence ID" value="KAI5649423.1"/>
    <property type="molecule type" value="Genomic_DNA"/>
</dbReference>
<keyword evidence="2" id="KW-1185">Reference proteome</keyword>
<proteinExistence type="predicted"/>
<organism evidence="1 2">
    <name type="scientific">Catharanthus roseus</name>
    <name type="common">Madagascar periwinkle</name>
    <name type="synonym">Vinca rosea</name>
    <dbReference type="NCBI Taxonomy" id="4058"/>
    <lineage>
        <taxon>Eukaryota</taxon>
        <taxon>Viridiplantae</taxon>
        <taxon>Streptophyta</taxon>
        <taxon>Embryophyta</taxon>
        <taxon>Tracheophyta</taxon>
        <taxon>Spermatophyta</taxon>
        <taxon>Magnoliopsida</taxon>
        <taxon>eudicotyledons</taxon>
        <taxon>Gunneridae</taxon>
        <taxon>Pentapetalae</taxon>
        <taxon>asterids</taxon>
        <taxon>lamiids</taxon>
        <taxon>Gentianales</taxon>
        <taxon>Apocynaceae</taxon>
        <taxon>Rauvolfioideae</taxon>
        <taxon>Vinceae</taxon>
        <taxon>Catharanthinae</taxon>
        <taxon>Catharanthus</taxon>
    </lineage>
</organism>